<gene>
    <name evidence="2" type="ORF">A7U60_g3109</name>
</gene>
<dbReference type="GO" id="GO:0004061">
    <property type="term" value="F:arylformamidase activity"/>
    <property type="evidence" value="ECO:0007669"/>
    <property type="project" value="InterPro"/>
</dbReference>
<keyword evidence="3" id="KW-1185">Reference proteome</keyword>
<comment type="similarity">
    <text evidence="1">Belongs to the Cyclase 1 superfamily.</text>
</comment>
<dbReference type="AlphaFoldDB" id="A0A9Q5I0X7"/>
<evidence type="ECO:0008006" key="4">
    <source>
        <dbReference type="Google" id="ProtNLM"/>
    </source>
</evidence>
<dbReference type="OrthoDB" id="5396at2759"/>
<dbReference type="PANTHER" id="PTHR34861">
    <property type="match status" value="1"/>
</dbReference>
<dbReference type="InterPro" id="IPR037175">
    <property type="entry name" value="KFase_sf"/>
</dbReference>
<dbReference type="PANTHER" id="PTHR34861:SF10">
    <property type="entry name" value="CYCLASE"/>
    <property type="match status" value="1"/>
</dbReference>
<evidence type="ECO:0000256" key="1">
    <source>
        <dbReference type="ARBA" id="ARBA00007865"/>
    </source>
</evidence>
<dbReference type="EMBL" id="LNZH02000151">
    <property type="protein sequence ID" value="OCB89633.1"/>
    <property type="molecule type" value="Genomic_DNA"/>
</dbReference>
<comment type="caution">
    <text evidence="2">The sequence shown here is derived from an EMBL/GenBank/DDBJ whole genome shotgun (WGS) entry which is preliminary data.</text>
</comment>
<dbReference type="SUPFAM" id="SSF102198">
    <property type="entry name" value="Putative cyclase"/>
    <property type="match status" value="2"/>
</dbReference>
<dbReference type="Pfam" id="PF04199">
    <property type="entry name" value="Cyclase"/>
    <property type="match status" value="2"/>
</dbReference>
<evidence type="ECO:0000313" key="3">
    <source>
        <dbReference type="Proteomes" id="UP000757232"/>
    </source>
</evidence>
<sequence length="756" mass="85328">MLAKLDGKICSKSPFLMTANRLSTITTRLTGSSTPSSPAKKWDNLPTYDELPKFHEFAGCAWDLWGEGDELGTINLLTEDVVREAAKEVKIGRTVSLNWPLNFPEKPLFGRRPPHIEVIKPFPEATWFDDEMTKNTQSGSQWDSLRHFGVVKYGVFYQNTPREFFRLGKIPNEDPMNIDRDLIKFGIHNLAQHDGRRPLPYDPWTAHPISVADLEACAKSEGIQFKQGDILLIRVGFTKRYNESSSVEKDELPKKDTFVGIEQSEDMKRFLWNNHFSAVASDATSLECVPPVEEDFLHQTIIGLFGMPIGELFDLEKLAEVCAATGRYTFFFTSWPLNILGGCASPPNAAPLLSLAREHISDTYSLNAQTVFYLLAIQNSFNMAVDCLSTIASPLTGSSASSKLSKKWDTLPDFDELPRFHEFAGCAWDLWGAGDELGTINLLTEDNVREAAKEVKWAFLLLRDWDWLPRRWGGSPYNPINPSQKSFTRPKPLFSRLPPHIEVIKPTPDATWFDDEITINSQSGSQWDGLRHFGVIKHGVFYQNTPKKEFPLGKIPNADPLNVDQNLIKFGMHNWAQHGICGRGVFLDLVKFYSQHGRSSLPYDPWTSHSIGVVDLETCARAEDVQFKQGDILIIRVGFTKRYNESSQREKDELRERESAFVGIEQSEDMKRFLWNNHFAAVASDAAALERMPPVEGKYMHQTIIGLFGMPIGELFDLEKLSEVCAATGRYTFFFTSWPLNILGGCASPPNAAAYF</sequence>
<dbReference type="Gene3D" id="3.50.30.50">
    <property type="entry name" value="Putative cyclase"/>
    <property type="match status" value="2"/>
</dbReference>
<dbReference type="InterPro" id="IPR007325">
    <property type="entry name" value="KFase/CYL"/>
</dbReference>
<dbReference type="Proteomes" id="UP000757232">
    <property type="component" value="Unassembled WGS sequence"/>
</dbReference>
<protein>
    <recommendedName>
        <fullName evidence="4">Cyclase</fullName>
    </recommendedName>
</protein>
<evidence type="ECO:0000313" key="2">
    <source>
        <dbReference type="EMBL" id="OCB89633.1"/>
    </source>
</evidence>
<accession>A0A9Q5I0X7</accession>
<organism evidence="2 3">
    <name type="scientific">Sanghuangporus baumii</name>
    <name type="common">Phellinus baumii</name>
    <dbReference type="NCBI Taxonomy" id="108892"/>
    <lineage>
        <taxon>Eukaryota</taxon>
        <taxon>Fungi</taxon>
        <taxon>Dikarya</taxon>
        <taxon>Basidiomycota</taxon>
        <taxon>Agaricomycotina</taxon>
        <taxon>Agaricomycetes</taxon>
        <taxon>Hymenochaetales</taxon>
        <taxon>Hymenochaetaceae</taxon>
        <taxon>Sanghuangporus</taxon>
    </lineage>
</organism>
<proteinExistence type="inferred from homology"/>
<name>A0A9Q5I0X7_SANBA</name>
<dbReference type="GO" id="GO:0019441">
    <property type="term" value="P:L-tryptophan catabolic process to kynurenine"/>
    <property type="evidence" value="ECO:0007669"/>
    <property type="project" value="InterPro"/>
</dbReference>
<reference evidence="2" key="1">
    <citation type="submission" date="2016-06" db="EMBL/GenBank/DDBJ databases">
        <title>Draft Genome sequence of the fungus Inonotus baumii.</title>
        <authorList>
            <person name="Zhu H."/>
            <person name="Lin W."/>
        </authorList>
    </citation>
    <scope>NUCLEOTIDE SEQUENCE</scope>
    <source>
        <strain evidence="2">821</strain>
    </source>
</reference>